<reference evidence="1" key="1">
    <citation type="journal article" date="2021" name="Proc. Natl. Acad. Sci. U.S.A.">
        <title>A Catalog of Tens of Thousands of Viruses from Human Metagenomes Reveals Hidden Associations with Chronic Diseases.</title>
        <authorList>
            <person name="Tisza M.J."/>
            <person name="Buck C.B."/>
        </authorList>
    </citation>
    <scope>NUCLEOTIDE SEQUENCE</scope>
    <source>
        <strain evidence="1">CtCsQ3</strain>
    </source>
</reference>
<sequence length="97" mass="11468">MLIPKVKAEEFEKFGFKKCKGEYGKQGCYYLCISRGCKMLFVSNVFFGVNDWRDNDPRIHKDANCRYRDRRTYLDIIYELIKADMLMSDCLKVGDSE</sequence>
<organism evidence="1">
    <name type="scientific">virus sp. ctCsQ3</name>
    <dbReference type="NCBI Taxonomy" id="2826794"/>
    <lineage>
        <taxon>Viruses</taxon>
    </lineage>
</organism>
<proteinExistence type="predicted"/>
<protein>
    <submittedName>
        <fullName evidence="1">Uncharacterized protein</fullName>
    </submittedName>
</protein>
<name>A0A8S5R738_9VIRU</name>
<dbReference type="EMBL" id="BK015823">
    <property type="protein sequence ID" value="DAE26804.1"/>
    <property type="molecule type" value="Genomic_DNA"/>
</dbReference>
<accession>A0A8S5R738</accession>
<evidence type="ECO:0000313" key="1">
    <source>
        <dbReference type="EMBL" id="DAE26804.1"/>
    </source>
</evidence>